<protein>
    <submittedName>
        <fullName evidence="2">FkbM_fam, methyltransferase, FkbM family</fullName>
    </submittedName>
</protein>
<sequence>MTMSEEQTKQRLLDLHNTRLLPQTTVEYLYKLRYEQSVYPGVIYDVGACVLHWTNEAVKVWPDKQFYCFEAMPEAAFLYDKPYIKGYHIGVLSNDDNKIVDFYQNTEHPGGNSYYKENVDVNPQADQFFNETHKRTTRTRTLDSVAAERGFPIPDLIKMDVQGAEMDILLGAQTCLTHAQHLLLELQRVEYNKGAPLREEVFRYLSSIGYDLVSNVPFSTSTTDGFDGDYHFIKR</sequence>
<gene>
    <name evidence="2" type="ORF">UFOVP245_140</name>
</gene>
<evidence type="ECO:0000259" key="1">
    <source>
        <dbReference type="Pfam" id="PF05050"/>
    </source>
</evidence>
<accession>A0A6J7WTF7</accession>
<dbReference type="NCBIfam" id="TIGR01444">
    <property type="entry name" value="fkbM_fam"/>
    <property type="match status" value="1"/>
</dbReference>
<dbReference type="GO" id="GO:0008171">
    <property type="term" value="F:O-methyltransferase activity"/>
    <property type="evidence" value="ECO:0007669"/>
    <property type="project" value="TreeGrafter"/>
</dbReference>
<proteinExistence type="predicted"/>
<organism evidence="2">
    <name type="scientific">uncultured Caudovirales phage</name>
    <dbReference type="NCBI Taxonomy" id="2100421"/>
    <lineage>
        <taxon>Viruses</taxon>
        <taxon>Duplodnaviria</taxon>
        <taxon>Heunggongvirae</taxon>
        <taxon>Uroviricota</taxon>
        <taxon>Caudoviricetes</taxon>
        <taxon>Peduoviridae</taxon>
        <taxon>Maltschvirus</taxon>
        <taxon>Maltschvirus maltsch</taxon>
    </lineage>
</organism>
<keyword evidence="2" id="KW-0489">Methyltransferase</keyword>
<dbReference type="PANTHER" id="PTHR36973:SF4">
    <property type="entry name" value="NODULATION PROTEIN"/>
    <property type="match status" value="1"/>
</dbReference>
<keyword evidence="2" id="KW-0808">Transferase</keyword>
<name>A0A6J7WTF7_9CAUD</name>
<reference evidence="2" key="1">
    <citation type="submission" date="2020-05" db="EMBL/GenBank/DDBJ databases">
        <authorList>
            <person name="Chiriac C."/>
            <person name="Salcher M."/>
            <person name="Ghai R."/>
            <person name="Kavagutti S V."/>
        </authorList>
    </citation>
    <scope>NUCLEOTIDE SEQUENCE</scope>
</reference>
<dbReference type="InterPro" id="IPR006342">
    <property type="entry name" value="FkbM_mtfrase"/>
</dbReference>
<dbReference type="GO" id="GO:0032259">
    <property type="term" value="P:methylation"/>
    <property type="evidence" value="ECO:0007669"/>
    <property type="project" value="UniProtKB-KW"/>
</dbReference>
<dbReference type="SUPFAM" id="SSF53335">
    <property type="entry name" value="S-adenosyl-L-methionine-dependent methyltransferases"/>
    <property type="match status" value="1"/>
</dbReference>
<dbReference type="Pfam" id="PF05050">
    <property type="entry name" value="Methyltransf_21"/>
    <property type="match status" value="1"/>
</dbReference>
<dbReference type="InterPro" id="IPR029063">
    <property type="entry name" value="SAM-dependent_MTases_sf"/>
</dbReference>
<dbReference type="EMBL" id="LR798287">
    <property type="protein sequence ID" value="CAB5221379.1"/>
    <property type="molecule type" value="Genomic_DNA"/>
</dbReference>
<dbReference type="PANTHER" id="PTHR36973">
    <property type="entry name" value="SLL1456 PROTEIN-RELATED"/>
    <property type="match status" value="1"/>
</dbReference>
<dbReference type="InterPro" id="IPR053188">
    <property type="entry name" value="FkbM_Methyltransferase"/>
</dbReference>
<dbReference type="Gene3D" id="3.40.50.150">
    <property type="entry name" value="Vaccinia Virus protein VP39"/>
    <property type="match status" value="1"/>
</dbReference>
<feature type="domain" description="Methyltransferase FkbM" evidence="1">
    <location>
        <begin position="45"/>
        <end position="211"/>
    </location>
</feature>
<evidence type="ECO:0000313" key="2">
    <source>
        <dbReference type="EMBL" id="CAB5221379.1"/>
    </source>
</evidence>